<dbReference type="SUPFAM" id="SSF103657">
    <property type="entry name" value="BAR/IMD domain-like"/>
    <property type="match status" value="1"/>
</dbReference>
<evidence type="ECO:0000313" key="2">
    <source>
        <dbReference type="Proteomes" id="UP000314294"/>
    </source>
</evidence>
<dbReference type="GO" id="GO:0030136">
    <property type="term" value="C:clathrin-coated vesicle"/>
    <property type="evidence" value="ECO:0007669"/>
    <property type="project" value="TreeGrafter"/>
</dbReference>
<dbReference type="PANTHER" id="PTHR23065:SF6">
    <property type="entry name" value="F-BAR DOMAIN ONLY PROTEIN 1"/>
    <property type="match status" value="1"/>
</dbReference>
<dbReference type="PANTHER" id="PTHR23065">
    <property type="entry name" value="PROLINE-SERINE-THREONINE PHOSPHATASE INTERACTING PROTEIN 1"/>
    <property type="match status" value="1"/>
</dbReference>
<dbReference type="GO" id="GO:0005905">
    <property type="term" value="C:clathrin-coated pit"/>
    <property type="evidence" value="ECO:0007669"/>
    <property type="project" value="TreeGrafter"/>
</dbReference>
<dbReference type="Proteomes" id="UP000314294">
    <property type="component" value="Unassembled WGS sequence"/>
</dbReference>
<keyword evidence="2" id="KW-1185">Reference proteome</keyword>
<evidence type="ECO:0000313" key="1">
    <source>
        <dbReference type="EMBL" id="TNN21985.1"/>
    </source>
</evidence>
<organism evidence="1 2">
    <name type="scientific">Liparis tanakae</name>
    <name type="common">Tanaka's snailfish</name>
    <dbReference type="NCBI Taxonomy" id="230148"/>
    <lineage>
        <taxon>Eukaryota</taxon>
        <taxon>Metazoa</taxon>
        <taxon>Chordata</taxon>
        <taxon>Craniata</taxon>
        <taxon>Vertebrata</taxon>
        <taxon>Euteleostomi</taxon>
        <taxon>Actinopterygii</taxon>
        <taxon>Neopterygii</taxon>
        <taxon>Teleostei</taxon>
        <taxon>Neoteleostei</taxon>
        <taxon>Acanthomorphata</taxon>
        <taxon>Eupercaria</taxon>
        <taxon>Perciformes</taxon>
        <taxon>Cottioidei</taxon>
        <taxon>Cottales</taxon>
        <taxon>Liparidae</taxon>
        <taxon>Liparis</taxon>
    </lineage>
</organism>
<protein>
    <submittedName>
        <fullName evidence="1">F-BAR domain only protein 1</fullName>
    </submittedName>
</protein>
<dbReference type="EMBL" id="SRLO01024845">
    <property type="protein sequence ID" value="TNN21985.1"/>
    <property type="molecule type" value="Genomic_DNA"/>
</dbReference>
<dbReference type="AlphaFoldDB" id="A0A4Z2DZN8"/>
<reference evidence="1 2" key="1">
    <citation type="submission" date="2019-03" db="EMBL/GenBank/DDBJ databases">
        <title>First draft genome of Liparis tanakae, snailfish: a comprehensive survey of snailfish specific genes.</title>
        <authorList>
            <person name="Kim W."/>
            <person name="Song I."/>
            <person name="Jeong J.-H."/>
            <person name="Kim D."/>
            <person name="Kim S."/>
            <person name="Ryu S."/>
            <person name="Song J.Y."/>
            <person name="Lee S.K."/>
        </authorList>
    </citation>
    <scope>NUCLEOTIDE SEQUENCE [LARGE SCALE GENOMIC DNA]</scope>
    <source>
        <tissue evidence="1">Muscle</tissue>
    </source>
</reference>
<dbReference type="GO" id="GO:0072583">
    <property type="term" value="P:clathrin-dependent endocytosis"/>
    <property type="evidence" value="ECO:0007669"/>
    <property type="project" value="TreeGrafter"/>
</dbReference>
<gene>
    <name evidence="1" type="primary">fcho1_0</name>
    <name evidence="1" type="ORF">EYF80_067903</name>
</gene>
<comment type="caution">
    <text evidence="1">The sequence shown here is derived from an EMBL/GenBank/DDBJ whole genome shotgun (WGS) entry which is preliminary data.</text>
</comment>
<dbReference type="GO" id="GO:0005886">
    <property type="term" value="C:plasma membrane"/>
    <property type="evidence" value="ECO:0007669"/>
    <property type="project" value="TreeGrafter"/>
</dbReference>
<dbReference type="Gene3D" id="1.20.1270.60">
    <property type="entry name" value="Arfaptin homology (AH) domain/BAR domain"/>
    <property type="match status" value="1"/>
</dbReference>
<dbReference type="InterPro" id="IPR027267">
    <property type="entry name" value="AH/BAR_dom_sf"/>
</dbReference>
<sequence length="103" mass="12152">MRKMNDLIRDFNKYGDEQVKVHRKTKEEMAGTVEAVQALQVQNGHLLKSKEGYHAKCCELDRLRKEGAPPKELEKVSSSCTDFFWWFFIYCQFETNINEQMSL</sequence>
<proteinExistence type="predicted"/>
<dbReference type="GO" id="GO:0048268">
    <property type="term" value="P:clathrin coat assembly"/>
    <property type="evidence" value="ECO:0007669"/>
    <property type="project" value="TreeGrafter"/>
</dbReference>
<accession>A0A4Z2DZN8</accession>
<dbReference type="OrthoDB" id="8935038at2759"/>
<name>A0A4Z2DZN8_9TELE</name>